<dbReference type="Pfam" id="PF00560">
    <property type="entry name" value="LRR_1"/>
    <property type="match status" value="1"/>
</dbReference>
<proteinExistence type="inferred from homology"/>
<feature type="compositionally biased region" description="Polar residues" evidence="9">
    <location>
        <begin position="261"/>
        <end position="275"/>
    </location>
</feature>
<reference evidence="10 11" key="1">
    <citation type="submission" date="2024-05" db="EMBL/GenBank/DDBJ databases">
        <title>Genetic variation in Jamaican populations of the coffee berry borer (Hypothenemus hampei).</title>
        <authorList>
            <person name="Errbii M."/>
            <person name="Myrie A."/>
        </authorList>
    </citation>
    <scope>NUCLEOTIDE SEQUENCE [LARGE SCALE GENOMIC DNA]</scope>
    <source>
        <strain evidence="10">JA-Hopewell-2020-01-JO</strain>
        <tissue evidence="10">Whole body</tissue>
    </source>
</reference>
<dbReference type="SMART" id="SM00369">
    <property type="entry name" value="LRR_TYP"/>
    <property type="match status" value="5"/>
</dbReference>
<dbReference type="InterPro" id="IPR032675">
    <property type="entry name" value="LRR_dom_sf"/>
</dbReference>
<evidence type="ECO:0000256" key="4">
    <source>
        <dbReference type="ARBA" id="ARBA00023904"/>
    </source>
</evidence>
<dbReference type="Gene3D" id="3.80.10.10">
    <property type="entry name" value="Ribonuclease Inhibitor"/>
    <property type="match status" value="2"/>
</dbReference>
<gene>
    <name evidence="10" type="ORF">ABEB36_001453</name>
</gene>
<keyword evidence="1" id="KW-0433">Leucine-rich repeat</keyword>
<evidence type="ECO:0000256" key="5">
    <source>
        <dbReference type="ARBA" id="ARBA00025612"/>
    </source>
</evidence>
<dbReference type="SUPFAM" id="SSF52047">
    <property type="entry name" value="RNI-like"/>
    <property type="match status" value="1"/>
</dbReference>
<dbReference type="PANTHER" id="PTHR45752:SF187">
    <property type="entry name" value="LEUCINE-RICH REPEAT AND IQ DOMAIN-CONTAINING PROTEIN 4"/>
    <property type="match status" value="1"/>
</dbReference>
<keyword evidence="11" id="KW-1185">Reference proteome</keyword>
<evidence type="ECO:0000256" key="3">
    <source>
        <dbReference type="ARBA" id="ARBA00023786"/>
    </source>
</evidence>
<evidence type="ECO:0000256" key="1">
    <source>
        <dbReference type="ARBA" id="ARBA00022614"/>
    </source>
</evidence>
<comment type="caution">
    <text evidence="10">The sequence shown here is derived from an EMBL/GenBank/DDBJ whole genome shotgun (WGS) entry which is preliminary data.</text>
</comment>
<dbReference type="InterPro" id="IPR050715">
    <property type="entry name" value="LRR-SigEffector_domain"/>
</dbReference>
<dbReference type="Pfam" id="PF13855">
    <property type="entry name" value="LRR_8"/>
    <property type="match status" value="1"/>
</dbReference>
<evidence type="ECO:0000256" key="2">
    <source>
        <dbReference type="ARBA" id="ARBA00022737"/>
    </source>
</evidence>
<dbReference type="InterPro" id="IPR003591">
    <property type="entry name" value="Leu-rich_rpt_typical-subtyp"/>
</dbReference>
<organism evidence="10 11">
    <name type="scientific">Hypothenemus hampei</name>
    <name type="common">Coffee berry borer</name>
    <dbReference type="NCBI Taxonomy" id="57062"/>
    <lineage>
        <taxon>Eukaryota</taxon>
        <taxon>Metazoa</taxon>
        <taxon>Ecdysozoa</taxon>
        <taxon>Arthropoda</taxon>
        <taxon>Hexapoda</taxon>
        <taxon>Insecta</taxon>
        <taxon>Pterygota</taxon>
        <taxon>Neoptera</taxon>
        <taxon>Endopterygota</taxon>
        <taxon>Coleoptera</taxon>
        <taxon>Polyphaga</taxon>
        <taxon>Cucujiformia</taxon>
        <taxon>Curculionidae</taxon>
        <taxon>Scolytinae</taxon>
        <taxon>Hypothenemus</taxon>
    </lineage>
</organism>
<feature type="region of interest" description="Disordered" evidence="9">
    <location>
        <begin position="261"/>
        <end position="281"/>
    </location>
</feature>
<dbReference type="PANTHER" id="PTHR45752">
    <property type="entry name" value="LEUCINE-RICH REPEAT-CONTAINING"/>
    <property type="match status" value="1"/>
</dbReference>
<dbReference type="InterPro" id="IPR001611">
    <property type="entry name" value="Leu-rich_rpt"/>
</dbReference>
<sequence length="324" mass="37441">MDIANYFQRNLVIFQIEKVQKLKQKYLYLNDYGIVEFPELILACSSLKTLHLHRNQIAELPSSLGNKLKSLKYLSLQFNDLHHFPQCLEHLSSLVSLNISHNPIGFLPECISNLENLNYLWCNCCGLTTIPKQIGNLKKLATFGARNNKIVTIPDTITNCEELCWLSLEGNQLNELPSFCNLKNLHHLNLNDNYFFQIPSSLCRIKTLNYLHLQNNRITSLNKKYIDKMAKVKINLLNNPIENAYEFIKHKNVMLSNKSLKQEGNNNQEEYSTDSSDLDTEWEHSSTDTLYINYDSSSSDYNSEQDNNELDVITAPKLTKFILQ</sequence>
<dbReference type="Proteomes" id="UP001566132">
    <property type="component" value="Unassembled WGS sequence"/>
</dbReference>
<dbReference type="PROSITE" id="PS51450">
    <property type="entry name" value="LRR"/>
    <property type="match status" value="2"/>
</dbReference>
<dbReference type="AlphaFoldDB" id="A0ABD1FEN5"/>
<evidence type="ECO:0000313" key="10">
    <source>
        <dbReference type="EMBL" id="KAL1517722.1"/>
    </source>
</evidence>
<evidence type="ECO:0000256" key="8">
    <source>
        <dbReference type="ARBA" id="ARBA00032455"/>
    </source>
</evidence>
<dbReference type="SMART" id="SM00364">
    <property type="entry name" value="LRR_BAC"/>
    <property type="match status" value="5"/>
</dbReference>
<comment type="function">
    <text evidence="5">Acts as a Ras effector and participates in MAPK pathway activation. Probably acts as a regulatory subunit of protein phosphatase that specifically dephosphorylates Raf kinase and stimulate Raf activity at specialized signaling complexes upon Ras activation.</text>
</comment>
<evidence type="ECO:0000256" key="7">
    <source>
        <dbReference type="ARBA" id="ARBA00029998"/>
    </source>
</evidence>
<evidence type="ECO:0000256" key="6">
    <source>
        <dbReference type="ARBA" id="ARBA00029588"/>
    </source>
</evidence>
<evidence type="ECO:0000313" key="11">
    <source>
        <dbReference type="Proteomes" id="UP001566132"/>
    </source>
</evidence>
<protein>
    <recommendedName>
        <fullName evidence="4">Leucine-rich repeat protein soc-2 homolog</fullName>
    </recommendedName>
    <alternativeName>
        <fullName evidence="8">Protein soc-2 homolog</fullName>
    </alternativeName>
    <alternativeName>
        <fullName evidence="6 7">protein Sur-8 homolog</fullName>
    </alternativeName>
</protein>
<accession>A0ABD1FEN5</accession>
<comment type="similarity">
    <text evidence="3">Belongs to the SHOC2 family.</text>
</comment>
<name>A0ABD1FEN5_HYPHA</name>
<evidence type="ECO:0000256" key="9">
    <source>
        <dbReference type="SAM" id="MobiDB-lite"/>
    </source>
</evidence>
<dbReference type="EMBL" id="JBDJPC010000001">
    <property type="protein sequence ID" value="KAL1517722.1"/>
    <property type="molecule type" value="Genomic_DNA"/>
</dbReference>
<keyword evidence="2" id="KW-0677">Repeat</keyword>